<dbReference type="GO" id="GO:0006508">
    <property type="term" value="P:proteolysis"/>
    <property type="evidence" value="ECO:0007669"/>
    <property type="project" value="InterPro"/>
</dbReference>
<dbReference type="InterPro" id="IPR001254">
    <property type="entry name" value="Trypsin_dom"/>
</dbReference>
<dbReference type="InterPro" id="IPR051487">
    <property type="entry name" value="Ser/Thr_Proteases_Immune/Dev"/>
</dbReference>
<protein>
    <submittedName>
        <fullName evidence="5">Serine protease 45, pseudogene</fullName>
    </submittedName>
</protein>
<dbReference type="InterPro" id="IPR043504">
    <property type="entry name" value="Peptidase_S1_PA_chymotrypsin"/>
</dbReference>
<evidence type="ECO:0000256" key="1">
    <source>
        <dbReference type="ARBA" id="ARBA00023157"/>
    </source>
</evidence>
<reference evidence="6" key="1">
    <citation type="submission" date="2011-11" db="EMBL/GenBank/DDBJ databases">
        <title>The Draft Genome of Spermophilus tridecemlineatus.</title>
        <authorList>
            <consortium name="The Broad Institute Genome Assembly &amp; Analysis Group"/>
            <consortium name="Computational R&amp;D Group"/>
            <consortium name="and Sequencing Platform"/>
            <person name="Di Palma F."/>
            <person name="Alfoldi J."/>
            <person name="Johnson J."/>
            <person name="Berlin A."/>
            <person name="Gnerre S."/>
            <person name="Jaffe D."/>
            <person name="MacCallum I."/>
            <person name="Young S."/>
            <person name="Walker B.J."/>
            <person name="Lindblad-Toh K."/>
        </authorList>
    </citation>
    <scope>NUCLEOTIDE SEQUENCE [LARGE SCALE GENOMIC DNA]</scope>
</reference>
<dbReference type="SUPFAM" id="SSF50494">
    <property type="entry name" value="Trypsin-like serine proteases"/>
    <property type="match status" value="1"/>
</dbReference>
<reference evidence="5" key="2">
    <citation type="submission" date="2025-08" db="UniProtKB">
        <authorList>
            <consortium name="Ensembl"/>
        </authorList>
    </citation>
    <scope>IDENTIFICATION</scope>
</reference>
<dbReference type="PRINTS" id="PR00722">
    <property type="entry name" value="CHYMOTRYPSIN"/>
</dbReference>
<name>I3M4Y2_ICTTR</name>
<dbReference type="InterPro" id="IPR009003">
    <property type="entry name" value="Peptidase_S1_PA"/>
</dbReference>
<dbReference type="PROSITE" id="PS00134">
    <property type="entry name" value="TRYPSIN_HIS"/>
    <property type="match status" value="1"/>
</dbReference>
<feature type="domain" description="Peptidase S1" evidence="4">
    <location>
        <begin position="89"/>
        <end position="335"/>
    </location>
</feature>
<dbReference type="STRING" id="43179.ENSSTOP00000004336"/>
<organism evidence="5 6">
    <name type="scientific">Ictidomys tridecemlineatus</name>
    <name type="common">Thirteen-lined ground squirrel</name>
    <name type="synonym">Spermophilus tridecemlineatus</name>
    <dbReference type="NCBI Taxonomy" id="43179"/>
    <lineage>
        <taxon>Eukaryota</taxon>
        <taxon>Metazoa</taxon>
        <taxon>Chordata</taxon>
        <taxon>Craniata</taxon>
        <taxon>Vertebrata</taxon>
        <taxon>Euteleostomi</taxon>
        <taxon>Mammalia</taxon>
        <taxon>Eutheria</taxon>
        <taxon>Euarchontoglires</taxon>
        <taxon>Glires</taxon>
        <taxon>Rodentia</taxon>
        <taxon>Sciuromorpha</taxon>
        <taxon>Sciuridae</taxon>
        <taxon>Xerinae</taxon>
        <taxon>Marmotini</taxon>
        <taxon>Ictidomys</taxon>
    </lineage>
</organism>
<keyword evidence="1" id="KW-1015">Disulfide bond</keyword>
<dbReference type="FunCoup" id="I3M4Y2">
    <property type="interactions" value="146"/>
</dbReference>
<dbReference type="Gene3D" id="2.40.10.10">
    <property type="entry name" value="Trypsin-like serine proteases"/>
    <property type="match status" value="2"/>
</dbReference>
<dbReference type="CDD" id="cd00190">
    <property type="entry name" value="Tryp_SPc"/>
    <property type="match status" value="1"/>
</dbReference>
<keyword evidence="2" id="KW-0325">Glycoprotein</keyword>
<keyword evidence="6" id="KW-1185">Reference proteome</keyword>
<dbReference type="GO" id="GO:0004252">
    <property type="term" value="F:serine-type endopeptidase activity"/>
    <property type="evidence" value="ECO:0007669"/>
    <property type="project" value="InterPro"/>
</dbReference>
<dbReference type="InParanoid" id="I3M4Y2"/>
<dbReference type="GeneTree" id="ENSGT00940000161932"/>
<dbReference type="PROSITE" id="PS50240">
    <property type="entry name" value="TRYPSIN_DOM"/>
    <property type="match status" value="1"/>
</dbReference>
<evidence type="ECO:0000313" key="6">
    <source>
        <dbReference type="Proteomes" id="UP000005215"/>
    </source>
</evidence>
<dbReference type="SMART" id="SM00020">
    <property type="entry name" value="Tryp_SPc"/>
    <property type="match status" value="1"/>
</dbReference>
<evidence type="ECO:0000256" key="3">
    <source>
        <dbReference type="ARBA" id="ARBA00024195"/>
    </source>
</evidence>
<dbReference type="Proteomes" id="UP000005215">
    <property type="component" value="Unassembled WGS sequence"/>
</dbReference>
<dbReference type="eggNOG" id="KOG3627">
    <property type="taxonomic scope" value="Eukaryota"/>
</dbReference>
<dbReference type="FunFam" id="2.40.10.10:FF:000105">
    <property type="entry name" value="Inactive serine protease 45"/>
    <property type="match status" value="1"/>
</dbReference>
<evidence type="ECO:0000313" key="5">
    <source>
        <dbReference type="Ensembl" id="ENSSTOP00000004336.3"/>
    </source>
</evidence>
<proteinExistence type="inferred from homology"/>
<dbReference type="Ensembl" id="ENSSTOT00000004829.3">
    <property type="protein sequence ID" value="ENSSTOP00000004336.3"/>
    <property type="gene ID" value="ENSSTOG00000004832.3"/>
</dbReference>
<accession>I3M4Y2</accession>
<dbReference type="InterPro" id="IPR018114">
    <property type="entry name" value="TRYPSIN_HIS"/>
</dbReference>
<dbReference type="AlphaFoldDB" id="I3M4Y2"/>
<sequence>MLAWARPPWDPRLSLEPLAARVLKRHHKSETHHSTRQRRCPEPARLSQPCRRQVAPGLMAAGQGSLRSWFLSCHLLLLLLLPPNSVSELCGEPWWTQDSDQPRHWPWEVSLRIDSEHVCGGSLIDSKWVVTAAHCIKGSKNYTVVLGTSKLNPMRYEKVIWIPVRDIIVHPKFWGRTFVVGDIALLQLLTPVTFSKYVQPICLPEPNFNLKIGTQCWVTGWGQVKQRFLANSTLTTELQEAEVFIMDNKRCNKIYRKLSVIPRITRLVQGDLVCATNYGDNLCSGDSGGPLACEVHGRWVLAGVLSWEKACTQTRNPGVFARITKYSQWIKKQLSHGTLTGPCSSSWLLFLSSLLWPLMGP</sequence>
<dbReference type="EMBL" id="AGTP01071158">
    <property type="status" value="NOT_ANNOTATED_CDS"/>
    <property type="molecule type" value="Genomic_DNA"/>
</dbReference>
<reference evidence="5" key="3">
    <citation type="submission" date="2025-09" db="UniProtKB">
        <authorList>
            <consortium name="Ensembl"/>
        </authorList>
    </citation>
    <scope>IDENTIFICATION</scope>
</reference>
<dbReference type="FunFam" id="2.40.10.10:FF:000004">
    <property type="entry name" value="Tryptase gamma 1"/>
    <property type="match status" value="1"/>
</dbReference>
<comment type="similarity">
    <text evidence="3">Belongs to the peptidase S1 family. CLIP subfamily.</text>
</comment>
<dbReference type="HOGENOM" id="CLU_006842_0_4_1"/>
<evidence type="ECO:0000256" key="2">
    <source>
        <dbReference type="ARBA" id="ARBA00023180"/>
    </source>
</evidence>
<evidence type="ECO:0000259" key="4">
    <source>
        <dbReference type="PROSITE" id="PS50240"/>
    </source>
</evidence>
<dbReference type="PANTHER" id="PTHR24256">
    <property type="entry name" value="TRYPTASE-RELATED"/>
    <property type="match status" value="1"/>
</dbReference>
<dbReference type="Pfam" id="PF00089">
    <property type="entry name" value="Trypsin"/>
    <property type="match status" value="1"/>
</dbReference>
<dbReference type="InterPro" id="IPR001314">
    <property type="entry name" value="Peptidase_S1A"/>
</dbReference>